<evidence type="ECO:0000313" key="9">
    <source>
        <dbReference type="EMBL" id="WWD80161.1"/>
    </source>
</evidence>
<gene>
    <name evidence="9" type="ORF">FTX54_000910</name>
</gene>
<keyword evidence="4 7" id="KW-0732">Signal</keyword>
<evidence type="ECO:0000256" key="6">
    <source>
        <dbReference type="SAM" id="Phobius"/>
    </source>
</evidence>
<name>A0A5C7FE07_9BACI</name>
<feature type="chain" id="PRO_5044096840" evidence="7">
    <location>
        <begin position="28"/>
        <end position="322"/>
    </location>
</feature>
<dbReference type="InterPro" id="IPR046720">
    <property type="entry name" value="DUF6612"/>
</dbReference>
<keyword evidence="3" id="KW-0964">Secreted</keyword>
<dbReference type="PROSITE" id="PS50847">
    <property type="entry name" value="GRAM_POS_ANCHORING"/>
    <property type="match status" value="1"/>
</dbReference>
<organism evidence="9 10">
    <name type="scientific">Alkalicoccus halolimnae</name>
    <dbReference type="NCBI Taxonomy" id="1667239"/>
    <lineage>
        <taxon>Bacteria</taxon>
        <taxon>Bacillati</taxon>
        <taxon>Bacillota</taxon>
        <taxon>Bacilli</taxon>
        <taxon>Bacillales</taxon>
        <taxon>Bacillaceae</taxon>
        <taxon>Alkalicoccus</taxon>
    </lineage>
</organism>
<dbReference type="InterPro" id="IPR019931">
    <property type="entry name" value="LPXTG_anchor"/>
</dbReference>
<dbReference type="NCBIfam" id="TIGR01167">
    <property type="entry name" value="LPXTG_anchor"/>
    <property type="match status" value="1"/>
</dbReference>
<keyword evidence="6" id="KW-0472">Membrane</keyword>
<dbReference type="KEGG" id="ahal:FTX54_000910"/>
<proteinExistence type="predicted"/>
<evidence type="ECO:0000256" key="3">
    <source>
        <dbReference type="ARBA" id="ARBA00022525"/>
    </source>
</evidence>
<feature type="transmembrane region" description="Helical" evidence="6">
    <location>
        <begin position="295"/>
        <end position="316"/>
    </location>
</feature>
<keyword evidence="2" id="KW-0134">Cell wall</keyword>
<evidence type="ECO:0000259" key="8">
    <source>
        <dbReference type="PROSITE" id="PS50847"/>
    </source>
</evidence>
<dbReference type="EMBL" id="CP144914">
    <property type="protein sequence ID" value="WWD80161.1"/>
    <property type="molecule type" value="Genomic_DNA"/>
</dbReference>
<keyword evidence="10" id="KW-1185">Reference proteome</keyword>
<comment type="subcellular location">
    <subcellularLocation>
        <location evidence="1">Secreted</location>
        <location evidence="1">Cell wall</location>
        <topology evidence="1">Peptidoglycan-anchor</topology>
    </subcellularLocation>
</comment>
<sequence length="322" mass="36664">MINKFIKKSAPVLACSALVFSAVPASAEEHNVENIIENSMEAMNSLESVSALTEIEYSHDSELENFVDYHEFEEDIIADPFIMRGFYTTISGGVETNWTTYFTEDAYYTQDIDGTWLVTSEEEEAEEGFEPLDFGELLYQWYFYEIDEFTDDYTLSEEDGTYILTYESEGGTYEDVIEPSSSEDLESGEAGLNGSMDEEYEVTDLFYEVHIDMETYYVTDIYKDYQSSYTYDGVTSDIRETVSTNFYNYNSVEPIEVPAEVIEGAVTYDEYYSDYEEEYSEEEQGDELPATASSYPFYMLAGLLTAAAAGGVLFMGRRKTVS</sequence>
<keyword evidence="6" id="KW-1133">Transmembrane helix</keyword>
<evidence type="ECO:0000256" key="1">
    <source>
        <dbReference type="ARBA" id="ARBA00004168"/>
    </source>
</evidence>
<feature type="domain" description="Gram-positive cocci surface proteins LPxTG" evidence="8">
    <location>
        <begin position="288"/>
        <end position="322"/>
    </location>
</feature>
<dbReference type="AlphaFoldDB" id="A0A5C7FE07"/>
<keyword evidence="5" id="KW-0572">Peptidoglycan-anchor</keyword>
<evidence type="ECO:0000256" key="4">
    <source>
        <dbReference type="ARBA" id="ARBA00022729"/>
    </source>
</evidence>
<keyword evidence="6" id="KW-0812">Transmembrane</keyword>
<evidence type="ECO:0000313" key="10">
    <source>
        <dbReference type="Proteomes" id="UP000321816"/>
    </source>
</evidence>
<dbReference type="RefSeq" id="WP_147804554.1">
    <property type="nucleotide sequence ID" value="NZ_CP144914.1"/>
</dbReference>
<dbReference type="Proteomes" id="UP000321816">
    <property type="component" value="Chromosome"/>
</dbReference>
<feature type="signal peptide" evidence="7">
    <location>
        <begin position="1"/>
        <end position="27"/>
    </location>
</feature>
<accession>A0A5C7FE07</accession>
<evidence type="ECO:0000256" key="7">
    <source>
        <dbReference type="SAM" id="SignalP"/>
    </source>
</evidence>
<evidence type="ECO:0000256" key="5">
    <source>
        <dbReference type="ARBA" id="ARBA00023088"/>
    </source>
</evidence>
<protein>
    <submittedName>
        <fullName evidence="9">DUF6612 family protein</fullName>
    </submittedName>
</protein>
<reference evidence="9 10" key="1">
    <citation type="submission" date="2024-01" db="EMBL/GenBank/DDBJ databases">
        <title>Complete Genome Sequence of Alkalicoccus halolimnae BZ-SZ-XJ29T, a Moderately Halophilic Bacterium Isolated from a Salt Lake.</title>
        <authorList>
            <person name="Zhao B."/>
        </authorList>
    </citation>
    <scope>NUCLEOTIDE SEQUENCE [LARGE SCALE GENOMIC DNA]</scope>
    <source>
        <strain evidence="9 10">BZ-SZ-XJ29</strain>
    </source>
</reference>
<dbReference type="Pfam" id="PF00746">
    <property type="entry name" value="Gram_pos_anchor"/>
    <property type="match status" value="1"/>
</dbReference>
<dbReference type="Pfam" id="PF20316">
    <property type="entry name" value="DUF6612"/>
    <property type="match status" value="1"/>
</dbReference>
<evidence type="ECO:0000256" key="2">
    <source>
        <dbReference type="ARBA" id="ARBA00022512"/>
    </source>
</evidence>